<keyword evidence="4" id="KW-1185">Reference proteome</keyword>
<dbReference type="AlphaFoldDB" id="A0A8E2J7W6"/>
<dbReference type="EMBL" id="KV722334">
    <property type="protein sequence ID" value="OCH95722.1"/>
    <property type="molecule type" value="Genomic_DNA"/>
</dbReference>
<feature type="domain" description="FAS1" evidence="2">
    <location>
        <begin position="82"/>
        <end position="235"/>
    </location>
</feature>
<dbReference type="SUPFAM" id="SSF82153">
    <property type="entry name" value="FAS1 domain"/>
    <property type="match status" value="1"/>
</dbReference>
<evidence type="ECO:0000259" key="2">
    <source>
        <dbReference type="PROSITE" id="PS50213"/>
    </source>
</evidence>
<dbReference type="PANTHER" id="PTHR28156:SF1">
    <property type="entry name" value="FAS1 DOMAIN-CONTAINING PROTEIN YDR262W"/>
    <property type="match status" value="1"/>
</dbReference>
<dbReference type="OrthoDB" id="5551751at2759"/>
<proteinExistence type="predicted"/>
<dbReference type="InterPro" id="IPR000782">
    <property type="entry name" value="FAS1_domain"/>
</dbReference>
<sequence>MLSTRRGERNRENLLPSWAIRDSTLWTAEQATLHFFHEPAMNLPLLLLLILPFFVHASIQEQVIFPDASDMDEAYAPLTQPQPTLADLLTIEPSLSIYYSYARDTDMSQLFSDAKARSTILAPTNKAVMALARKPHQGPPPLNEGVIISEEEFENLSRENVIRWVSAHIIPQSPISVLSSAPYETLLKGMNITFDQADDDTSLPDWARVRLNEGVRLTGMKEASNGVIYIMDGTVKID</sequence>
<keyword evidence="1" id="KW-0732">Signal</keyword>
<dbReference type="Proteomes" id="UP000250043">
    <property type="component" value="Unassembled WGS sequence"/>
</dbReference>
<evidence type="ECO:0000313" key="3">
    <source>
        <dbReference type="EMBL" id="OCH95722.1"/>
    </source>
</evidence>
<dbReference type="PROSITE" id="PS50213">
    <property type="entry name" value="FAS1"/>
    <property type="match status" value="1"/>
</dbReference>
<dbReference type="PANTHER" id="PTHR28156">
    <property type="entry name" value="FAS1 DOMAIN-CONTAINING PROTEIN YDR262W"/>
    <property type="match status" value="1"/>
</dbReference>
<dbReference type="InterPro" id="IPR040200">
    <property type="entry name" value="Mug57-like"/>
</dbReference>
<evidence type="ECO:0000256" key="1">
    <source>
        <dbReference type="ARBA" id="ARBA00022729"/>
    </source>
</evidence>
<protein>
    <recommendedName>
        <fullName evidence="2">FAS1 domain-containing protein</fullName>
    </recommendedName>
</protein>
<dbReference type="InterPro" id="IPR036378">
    <property type="entry name" value="FAS1_dom_sf"/>
</dbReference>
<dbReference type="Gene3D" id="2.30.180.10">
    <property type="entry name" value="FAS1 domain"/>
    <property type="match status" value="1"/>
</dbReference>
<name>A0A8E2J7W6_9APHY</name>
<accession>A0A8E2J7W6</accession>
<reference evidence="3 4" key="1">
    <citation type="submission" date="2016-07" db="EMBL/GenBank/DDBJ databases">
        <title>Draft genome of the white-rot fungus Obba rivulosa 3A-2.</title>
        <authorList>
            <consortium name="DOE Joint Genome Institute"/>
            <person name="Miettinen O."/>
            <person name="Riley R."/>
            <person name="Acob R."/>
            <person name="Barry K."/>
            <person name="Cullen D."/>
            <person name="De Vries R."/>
            <person name="Hainaut M."/>
            <person name="Hatakka A."/>
            <person name="Henrissat B."/>
            <person name="Hilden K."/>
            <person name="Kuo R."/>
            <person name="Labutti K."/>
            <person name="Lipzen A."/>
            <person name="Makela M.R."/>
            <person name="Sandor L."/>
            <person name="Spatafora J.W."/>
            <person name="Grigoriev I.V."/>
            <person name="Hibbett D.S."/>
        </authorList>
    </citation>
    <scope>NUCLEOTIDE SEQUENCE [LARGE SCALE GENOMIC DNA]</scope>
    <source>
        <strain evidence="3 4">3A-2</strain>
    </source>
</reference>
<dbReference type="Pfam" id="PF02469">
    <property type="entry name" value="Fasciclin"/>
    <property type="match status" value="1"/>
</dbReference>
<evidence type="ECO:0000313" key="4">
    <source>
        <dbReference type="Proteomes" id="UP000250043"/>
    </source>
</evidence>
<organism evidence="3 4">
    <name type="scientific">Obba rivulosa</name>
    <dbReference type="NCBI Taxonomy" id="1052685"/>
    <lineage>
        <taxon>Eukaryota</taxon>
        <taxon>Fungi</taxon>
        <taxon>Dikarya</taxon>
        <taxon>Basidiomycota</taxon>
        <taxon>Agaricomycotina</taxon>
        <taxon>Agaricomycetes</taxon>
        <taxon>Polyporales</taxon>
        <taxon>Gelatoporiaceae</taxon>
        <taxon>Obba</taxon>
    </lineage>
</organism>
<gene>
    <name evidence="3" type="ORF">OBBRIDRAFT_787927</name>
</gene>